<keyword evidence="1" id="KW-0732">Signal</keyword>
<dbReference type="SUPFAM" id="SSF102588">
    <property type="entry name" value="LmbE-like"/>
    <property type="match status" value="1"/>
</dbReference>
<dbReference type="InterPro" id="IPR003737">
    <property type="entry name" value="GlcNAc_PI_deacetylase-related"/>
</dbReference>
<evidence type="ECO:0000256" key="1">
    <source>
        <dbReference type="SAM" id="SignalP"/>
    </source>
</evidence>
<dbReference type="Gene3D" id="3.40.50.10320">
    <property type="entry name" value="LmbE-like"/>
    <property type="match status" value="1"/>
</dbReference>
<proteinExistence type="predicted"/>
<dbReference type="Proteomes" id="UP001060261">
    <property type="component" value="Chromosome"/>
</dbReference>
<dbReference type="InterPro" id="IPR024078">
    <property type="entry name" value="LmbE-like_dom_sf"/>
</dbReference>
<sequence>MTRLTGKTTRRRRPLLWLLALALIGTACTAVFTTQLTDTPSAALKAGQELLSKKTVLAIVAHPDDLEWYIGGTLRRLADNGANVQVVVATDGEKGPNRTRSPDLATTRRAEQAAAGTINGYTHITSLALPDRGVAKDPRFLPEIERIYDEVRPDAVFVFDPTYPSLPYLHVDHQGSAREFLKFWHTLGAGKPPVYLFQTRRPDAAVDISGVIDTKVRALAQHVSQNGGSGDNMRGFFAGAGESVGVGSAELFRVLRK</sequence>
<evidence type="ECO:0000313" key="3">
    <source>
        <dbReference type="Proteomes" id="UP001060261"/>
    </source>
</evidence>
<dbReference type="EMBL" id="CP104213">
    <property type="protein sequence ID" value="UWX63827.1"/>
    <property type="molecule type" value="Genomic_DNA"/>
</dbReference>
<accession>A0ABY5YFH8</accession>
<dbReference type="PANTHER" id="PTHR12993:SF11">
    <property type="entry name" value="N-ACETYLGLUCOSAMINYL-PHOSPHATIDYLINOSITOL DE-N-ACETYLASE"/>
    <property type="match status" value="1"/>
</dbReference>
<dbReference type="PROSITE" id="PS51257">
    <property type="entry name" value="PROKAR_LIPOPROTEIN"/>
    <property type="match status" value="1"/>
</dbReference>
<gene>
    <name evidence="2" type="ORF">N0D28_14010</name>
</gene>
<organism evidence="2 3">
    <name type="scientific">Deinococcus rubellus</name>
    <dbReference type="NCBI Taxonomy" id="1889240"/>
    <lineage>
        <taxon>Bacteria</taxon>
        <taxon>Thermotogati</taxon>
        <taxon>Deinococcota</taxon>
        <taxon>Deinococci</taxon>
        <taxon>Deinococcales</taxon>
        <taxon>Deinococcaceae</taxon>
        <taxon>Deinococcus</taxon>
    </lineage>
</organism>
<dbReference type="Pfam" id="PF02585">
    <property type="entry name" value="PIG-L"/>
    <property type="match status" value="1"/>
</dbReference>
<feature type="signal peptide" evidence="1">
    <location>
        <begin position="1"/>
        <end position="29"/>
    </location>
</feature>
<keyword evidence="3" id="KW-1185">Reference proteome</keyword>
<evidence type="ECO:0000313" key="2">
    <source>
        <dbReference type="EMBL" id="UWX63827.1"/>
    </source>
</evidence>
<dbReference type="PANTHER" id="PTHR12993">
    <property type="entry name" value="N-ACETYLGLUCOSAMINYL-PHOSPHATIDYLINOSITOL DE-N-ACETYLASE-RELATED"/>
    <property type="match status" value="1"/>
</dbReference>
<reference evidence="2" key="1">
    <citation type="submission" date="2022-09" db="EMBL/GenBank/DDBJ databases">
        <title>genome sequence of Deinococcus rubellus.</title>
        <authorList>
            <person name="Srinivasan S."/>
        </authorList>
    </citation>
    <scope>NUCLEOTIDE SEQUENCE</scope>
    <source>
        <strain evidence="2">Ant6</strain>
    </source>
</reference>
<feature type="chain" id="PRO_5046840414" evidence="1">
    <location>
        <begin position="30"/>
        <end position="257"/>
    </location>
</feature>
<protein>
    <submittedName>
        <fullName evidence="2">PIG-L family deacetylase</fullName>
    </submittedName>
</protein>
<name>A0ABY5YFH8_9DEIO</name>
<dbReference type="RefSeq" id="WP_260560106.1">
    <property type="nucleotide sequence ID" value="NZ_BAABEC010000150.1"/>
</dbReference>